<keyword evidence="1" id="KW-0808">Transferase</keyword>
<proteinExistence type="predicted"/>
<name>A0A2P2JRS9_RHIMU</name>
<dbReference type="EMBL" id="GGEC01015687">
    <property type="protein sequence ID" value="MBW96170.1"/>
    <property type="molecule type" value="Transcribed_RNA"/>
</dbReference>
<sequence length="62" mass="6838">MSKETIEQHISSLSVYSFKALAACGSKDNHLVDQEVSCPHLLMCQSPPTWRPLHPSPGAYRG</sequence>
<protein>
    <submittedName>
        <fullName evidence="1">Kinase family protein</fullName>
    </submittedName>
</protein>
<reference evidence="1" key="1">
    <citation type="submission" date="2018-02" db="EMBL/GenBank/DDBJ databases">
        <title>Rhizophora mucronata_Transcriptome.</title>
        <authorList>
            <person name="Meera S.P."/>
            <person name="Sreeshan A."/>
            <person name="Augustine A."/>
        </authorList>
    </citation>
    <scope>NUCLEOTIDE SEQUENCE</scope>
    <source>
        <tissue evidence="1">Leaf</tissue>
    </source>
</reference>
<evidence type="ECO:0000313" key="1">
    <source>
        <dbReference type="EMBL" id="MBW96170.1"/>
    </source>
</evidence>
<keyword evidence="1" id="KW-0418">Kinase</keyword>
<dbReference type="GO" id="GO:0016301">
    <property type="term" value="F:kinase activity"/>
    <property type="evidence" value="ECO:0007669"/>
    <property type="project" value="UniProtKB-KW"/>
</dbReference>
<dbReference type="AlphaFoldDB" id="A0A2P2JRS9"/>
<accession>A0A2P2JRS9</accession>
<organism evidence="1">
    <name type="scientific">Rhizophora mucronata</name>
    <name type="common">Asiatic mangrove</name>
    <dbReference type="NCBI Taxonomy" id="61149"/>
    <lineage>
        <taxon>Eukaryota</taxon>
        <taxon>Viridiplantae</taxon>
        <taxon>Streptophyta</taxon>
        <taxon>Embryophyta</taxon>
        <taxon>Tracheophyta</taxon>
        <taxon>Spermatophyta</taxon>
        <taxon>Magnoliopsida</taxon>
        <taxon>eudicotyledons</taxon>
        <taxon>Gunneridae</taxon>
        <taxon>Pentapetalae</taxon>
        <taxon>rosids</taxon>
        <taxon>fabids</taxon>
        <taxon>Malpighiales</taxon>
        <taxon>Rhizophoraceae</taxon>
        <taxon>Rhizophora</taxon>
    </lineage>
</organism>